<dbReference type="FunFam" id="3.40.190.290:FF:000001">
    <property type="entry name" value="Transcriptional regulator, LysR family"/>
    <property type="match status" value="1"/>
</dbReference>
<dbReference type="CDD" id="cd08422">
    <property type="entry name" value="PBP2_CrgA_like"/>
    <property type="match status" value="1"/>
</dbReference>
<reference evidence="6 7" key="1">
    <citation type="submission" date="2018-06" db="EMBL/GenBank/DDBJ databases">
        <title>Carbapenemase-producing Enterobacteriaceae present in wastewater treatment plant effluent and nearby surface waters in the US.</title>
        <authorList>
            <person name="Mathys D.A."/>
            <person name="Mollenkopf D.F."/>
            <person name="Feicht S.M."/>
            <person name="Adams R.J."/>
            <person name="Albers A.L."/>
            <person name="Stuever D.M."/>
            <person name="Daniels J.B."/>
            <person name="Wittum T.E."/>
        </authorList>
    </citation>
    <scope>NUCLEOTIDE SEQUENCE [LARGE SCALE GENOMIC DNA]</scope>
    <source>
        <strain evidence="6 7">GEO_47_Down_B</strain>
    </source>
</reference>
<evidence type="ECO:0000256" key="2">
    <source>
        <dbReference type="ARBA" id="ARBA00023015"/>
    </source>
</evidence>
<dbReference type="Pfam" id="PF03466">
    <property type="entry name" value="LysR_substrate"/>
    <property type="match status" value="1"/>
</dbReference>
<evidence type="ECO:0000256" key="1">
    <source>
        <dbReference type="ARBA" id="ARBA00009437"/>
    </source>
</evidence>
<dbReference type="AlphaFoldDB" id="A0A443VFB2"/>
<dbReference type="GO" id="GO:0003700">
    <property type="term" value="F:DNA-binding transcription factor activity"/>
    <property type="evidence" value="ECO:0007669"/>
    <property type="project" value="InterPro"/>
</dbReference>
<dbReference type="FunFam" id="1.10.10.10:FF:000001">
    <property type="entry name" value="LysR family transcriptional regulator"/>
    <property type="match status" value="1"/>
</dbReference>
<evidence type="ECO:0000256" key="3">
    <source>
        <dbReference type="ARBA" id="ARBA00023125"/>
    </source>
</evidence>
<comment type="caution">
    <text evidence="6">The sequence shown here is derived from an EMBL/GenBank/DDBJ whole genome shotgun (WGS) entry which is preliminary data.</text>
</comment>
<dbReference type="EMBL" id="QKOX01000042">
    <property type="protein sequence ID" value="RWT16118.1"/>
    <property type="molecule type" value="Genomic_DNA"/>
</dbReference>
<dbReference type="GO" id="GO:0006351">
    <property type="term" value="P:DNA-templated transcription"/>
    <property type="evidence" value="ECO:0007669"/>
    <property type="project" value="TreeGrafter"/>
</dbReference>
<dbReference type="Gene3D" id="3.40.190.290">
    <property type="match status" value="1"/>
</dbReference>
<evidence type="ECO:0000313" key="7">
    <source>
        <dbReference type="Proteomes" id="UP000288843"/>
    </source>
</evidence>
<keyword evidence="3" id="KW-0238">DNA-binding</keyword>
<keyword evidence="4" id="KW-0804">Transcription</keyword>
<dbReference type="InterPro" id="IPR058163">
    <property type="entry name" value="LysR-type_TF_proteobact-type"/>
</dbReference>
<accession>A0A443VFB2</accession>
<evidence type="ECO:0000259" key="5">
    <source>
        <dbReference type="PROSITE" id="PS50931"/>
    </source>
</evidence>
<gene>
    <name evidence="6" type="ORF">DN603_26950</name>
</gene>
<dbReference type="Gene3D" id="1.10.10.10">
    <property type="entry name" value="Winged helix-like DNA-binding domain superfamily/Winged helix DNA-binding domain"/>
    <property type="match status" value="1"/>
</dbReference>
<dbReference type="PROSITE" id="PS50931">
    <property type="entry name" value="HTH_LYSR"/>
    <property type="match status" value="1"/>
</dbReference>
<dbReference type="Proteomes" id="UP000288843">
    <property type="component" value="Unassembled WGS sequence"/>
</dbReference>
<dbReference type="InterPro" id="IPR000847">
    <property type="entry name" value="LysR_HTH_N"/>
</dbReference>
<proteinExistence type="inferred from homology"/>
<dbReference type="InterPro" id="IPR036388">
    <property type="entry name" value="WH-like_DNA-bd_sf"/>
</dbReference>
<keyword evidence="2" id="KW-0805">Transcription regulation</keyword>
<evidence type="ECO:0000256" key="4">
    <source>
        <dbReference type="ARBA" id="ARBA00023163"/>
    </source>
</evidence>
<dbReference type="SUPFAM" id="SSF53850">
    <property type="entry name" value="Periplasmic binding protein-like II"/>
    <property type="match status" value="1"/>
</dbReference>
<name>A0A443VFB2_RAOPL</name>
<comment type="similarity">
    <text evidence="1">Belongs to the LysR transcriptional regulatory family.</text>
</comment>
<dbReference type="InterPro" id="IPR036390">
    <property type="entry name" value="WH_DNA-bd_sf"/>
</dbReference>
<dbReference type="GO" id="GO:0009891">
    <property type="term" value="P:positive regulation of biosynthetic process"/>
    <property type="evidence" value="ECO:0007669"/>
    <property type="project" value="UniProtKB-ARBA"/>
</dbReference>
<dbReference type="SUPFAM" id="SSF46785">
    <property type="entry name" value="Winged helix' DNA-binding domain"/>
    <property type="match status" value="1"/>
</dbReference>
<dbReference type="PANTHER" id="PTHR30537">
    <property type="entry name" value="HTH-TYPE TRANSCRIPTIONAL REGULATOR"/>
    <property type="match status" value="1"/>
</dbReference>
<organism evidence="6 7">
    <name type="scientific">Raoultella planticola</name>
    <name type="common">Klebsiella planticola</name>
    <dbReference type="NCBI Taxonomy" id="575"/>
    <lineage>
        <taxon>Bacteria</taxon>
        <taxon>Pseudomonadati</taxon>
        <taxon>Pseudomonadota</taxon>
        <taxon>Gammaproteobacteria</taxon>
        <taxon>Enterobacterales</taxon>
        <taxon>Enterobacteriaceae</taxon>
        <taxon>Klebsiella/Raoultella group</taxon>
        <taxon>Raoultella</taxon>
    </lineage>
</organism>
<dbReference type="RefSeq" id="WP_128320265.1">
    <property type="nucleotide sequence ID" value="NZ_QKOX01000042.1"/>
</dbReference>
<dbReference type="GO" id="GO:0043565">
    <property type="term" value="F:sequence-specific DNA binding"/>
    <property type="evidence" value="ECO:0007669"/>
    <property type="project" value="TreeGrafter"/>
</dbReference>
<dbReference type="PANTHER" id="PTHR30537:SF5">
    <property type="entry name" value="HTH-TYPE TRANSCRIPTIONAL ACTIVATOR TTDR-RELATED"/>
    <property type="match status" value="1"/>
</dbReference>
<sequence length="306" mass="34481">MGRYTELNTFVQVAEKGSFAAAAVNEGVTPAILGRRLDALEKRLGVKLMHRSTRGLRLTEAGERLLDRAKTVLHEFDEVEGDISNSNLAVNGQLSVSAPAAFGRRHIAPHVYAFKQRYPELNLNFNFTDTVLDLVNDGFDMSIRIGEILDPTYVAIKLFPNQRVVCGTPEYFARCGMLHSLDDLAQHNCLAFSMQGGQQRGWTFQNQGRQVAIKVRGDLACNDGELLLSWVKQGLGIGWRSTWEIHAELQRGELITALDEYALPAYDIQAVFPQQRYLPAKVRLFIDYLRGLYQTPGYWDKCYPLI</sequence>
<feature type="domain" description="HTH lysR-type" evidence="5">
    <location>
        <begin position="1"/>
        <end position="59"/>
    </location>
</feature>
<dbReference type="Pfam" id="PF00126">
    <property type="entry name" value="HTH_1"/>
    <property type="match status" value="1"/>
</dbReference>
<dbReference type="InterPro" id="IPR005119">
    <property type="entry name" value="LysR_subst-bd"/>
</dbReference>
<protein>
    <submittedName>
        <fullName evidence="6">LysR family transcriptional regulator</fullName>
    </submittedName>
</protein>
<evidence type="ECO:0000313" key="6">
    <source>
        <dbReference type="EMBL" id="RWT16118.1"/>
    </source>
</evidence>